<comment type="caution">
    <text evidence="3">The sequence shown here is derived from an EMBL/GenBank/DDBJ whole genome shotgun (WGS) entry which is preliminary data.</text>
</comment>
<evidence type="ECO:0000256" key="2">
    <source>
        <dbReference type="SAM" id="Phobius"/>
    </source>
</evidence>
<accession>A0A4Z1NBV2</accession>
<dbReference type="SUPFAM" id="SSF89372">
    <property type="entry name" value="Fucose-specific lectin"/>
    <property type="match status" value="1"/>
</dbReference>
<reference evidence="3 4" key="1">
    <citation type="submission" date="2019-04" db="EMBL/GenBank/DDBJ databases">
        <title>High contiguity whole genome sequence and gene annotation resource for two Venturia nashicola isolates.</title>
        <authorList>
            <person name="Prokchorchik M."/>
            <person name="Won K."/>
            <person name="Lee Y."/>
            <person name="Choi E.D."/>
            <person name="Segonzac C."/>
            <person name="Sohn K.H."/>
        </authorList>
    </citation>
    <scope>NUCLEOTIDE SEQUENCE [LARGE SCALE GENOMIC DNA]</scope>
    <source>
        <strain evidence="3 4">PRI2</strain>
    </source>
</reference>
<dbReference type="EMBL" id="SNSC02000033">
    <property type="protein sequence ID" value="TID12800.1"/>
    <property type="molecule type" value="Genomic_DNA"/>
</dbReference>
<dbReference type="AlphaFoldDB" id="A0A4Z1NBV2"/>
<feature type="region of interest" description="Disordered" evidence="1">
    <location>
        <begin position="185"/>
        <end position="210"/>
    </location>
</feature>
<gene>
    <name evidence="3" type="ORF">E6O75_ATG09965</name>
</gene>
<feature type="transmembrane region" description="Helical" evidence="2">
    <location>
        <begin position="160"/>
        <end position="183"/>
    </location>
</feature>
<evidence type="ECO:0000313" key="3">
    <source>
        <dbReference type="EMBL" id="TID12800.1"/>
    </source>
</evidence>
<feature type="compositionally biased region" description="Low complexity" evidence="1">
    <location>
        <begin position="190"/>
        <end position="208"/>
    </location>
</feature>
<feature type="region of interest" description="Disordered" evidence="1">
    <location>
        <begin position="1"/>
        <end position="79"/>
    </location>
</feature>
<sequence length="357" mass="38592">MEHYRPTSGPVPDTLSQSFEHNVSSVDDSSVGHYQPQVPQPYHLGPPQPSDLYPQYPEHYEPPRGPPPGKDDYISADSSTAPEVAQQFGFYHPQPQLGNRALSPALSQGSTNIGSNMGSPYIGSSIVHDTDKEVTHIDMSEPPEYQAQQRKRICGLTTKMFWILLALLIILLAAAGAGIGAGLGTKHKSSSSTTSASATPTSSGSKPTFTGNPDYSIGGAIDPAYYSKKGAFNGSGIAFAGAALKSKEQGQYTVYYQHYAGDIRYIQLGLDGTFIGGSRAETVAYDAKNSTPISVVQYVVDANLPNATSTWHLFYINKDNYIRQRSWRNTSTNLWTDGSINAYNLKALKADSVGLQR</sequence>
<evidence type="ECO:0000313" key="4">
    <source>
        <dbReference type="Proteomes" id="UP000298493"/>
    </source>
</evidence>
<keyword evidence="2" id="KW-1133">Transmembrane helix</keyword>
<name>A0A4Z1NBV2_9PEZI</name>
<dbReference type="Proteomes" id="UP000298493">
    <property type="component" value="Unassembled WGS sequence"/>
</dbReference>
<feature type="compositionally biased region" description="Polar residues" evidence="1">
    <location>
        <begin position="14"/>
        <end position="28"/>
    </location>
</feature>
<proteinExistence type="predicted"/>
<keyword evidence="2" id="KW-0472">Membrane</keyword>
<evidence type="ECO:0000256" key="1">
    <source>
        <dbReference type="SAM" id="MobiDB-lite"/>
    </source>
</evidence>
<protein>
    <submittedName>
        <fullName evidence="3">Uncharacterized protein</fullName>
    </submittedName>
</protein>
<dbReference type="Gene3D" id="2.120.10.70">
    <property type="entry name" value="Fucose-specific lectin"/>
    <property type="match status" value="1"/>
</dbReference>
<dbReference type="STRING" id="86259.A0A4Z1NBV2"/>
<organism evidence="3 4">
    <name type="scientific">Venturia nashicola</name>
    <dbReference type="NCBI Taxonomy" id="86259"/>
    <lineage>
        <taxon>Eukaryota</taxon>
        <taxon>Fungi</taxon>
        <taxon>Dikarya</taxon>
        <taxon>Ascomycota</taxon>
        <taxon>Pezizomycotina</taxon>
        <taxon>Dothideomycetes</taxon>
        <taxon>Pleosporomycetidae</taxon>
        <taxon>Venturiales</taxon>
        <taxon>Venturiaceae</taxon>
        <taxon>Venturia</taxon>
    </lineage>
</organism>
<keyword evidence="2" id="KW-0812">Transmembrane</keyword>
<keyword evidence="4" id="KW-1185">Reference proteome</keyword>